<proteinExistence type="predicted"/>
<evidence type="ECO:0000256" key="14">
    <source>
        <dbReference type="ARBA" id="ARBA00030672"/>
    </source>
</evidence>
<evidence type="ECO:0000256" key="15">
    <source>
        <dbReference type="SAM" id="Coils"/>
    </source>
</evidence>
<evidence type="ECO:0000256" key="5">
    <source>
        <dbReference type="ARBA" id="ARBA00022473"/>
    </source>
</evidence>
<feature type="coiled-coil region" evidence="15">
    <location>
        <begin position="202"/>
        <end position="236"/>
    </location>
</feature>
<feature type="domain" description="ZNF380 coiled-coil" evidence="18">
    <location>
        <begin position="158"/>
        <end position="238"/>
    </location>
</feature>
<keyword evidence="4" id="KW-0158">Chromosome</keyword>
<reference evidence="19" key="1">
    <citation type="submission" date="2022-03" db="EMBL/GenBank/DDBJ databases">
        <authorList>
            <person name="Sayadi A."/>
        </authorList>
    </citation>
    <scope>NUCLEOTIDE SEQUENCE</scope>
</reference>
<evidence type="ECO:0000256" key="10">
    <source>
        <dbReference type="ARBA" id="ARBA00022833"/>
    </source>
</evidence>
<dbReference type="SUPFAM" id="SSF57667">
    <property type="entry name" value="beta-beta-alpha zinc fingers"/>
    <property type="match status" value="1"/>
</dbReference>
<dbReference type="GO" id="GO:0005681">
    <property type="term" value="C:spliceosomal complex"/>
    <property type="evidence" value="ECO:0007669"/>
    <property type="project" value="InterPro"/>
</dbReference>
<keyword evidence="11 15" id="KW-0175">Coiled coil</keyword>
<accession>A0A9P0PCA5</accession>
<dbReference type="Pfam" id="PF12171">
    <property type="entry name" value="zf-C2H2_jaz"/>
    <property type="match status" value="1"/>
</dbReference>
<keyword evidence="9" id="KW-0498">Mitosis</keyword>
<evidence type="ECO:0000256" key="8">
    <source>
        <dbReference type="ARBA" id="ARBA00022771"/>
    </source>
</evidence>
<feature type="compositionally biased region" description="Polar residues" evidence="16">
    <location>
        <begin position="115"/>
        <end position="125"/>
    </location>
</feature>
<dbReference type="OrthoDB" id="77607at2759"/>
<evidence type="ECO:0000256" key="12">
    <source>
        <dbReference type="ARBA" id="ARBA00023242"/>
    </source>
</evidence>
<protein>
    <recommendedName>
        <fullName evidence="3">Zinc finger protein 830</fullName>
    </recommendedName>
    <alternativeName>
        <fullName evidence="14">Coiled-coil domain-containing protein 16</fullName>
    </alternativeName>
</protein>
<gene>
    <name evidence="19" type="ORF">ACAOBT_LOCUS12241</name>
</gene>
<dbReference type="InterPro" id="IPR022755">
    <property type="entry name" value="Znf_C2H2_jaz"/>
</dbReference>
<dbReference type="GO" id="GO:0044773">
    <property type="term" value="P:mitotic DNA damage checkpoint signaling"/>
    <property type="evidence" value="ECO:0007669"/>
    <property type="project" value="TreeGrafter"/>
</dbReference>
<dbReference type="AlphaFoldDB" id="A0A9P0PCA5"/>
<feature type="domain" description="Zinc finger double-stranded RNA binding" evidence="17">
    <location>
        <begin position="48"/>
        <end position="72"/>
    </location>
</feature>
<evidence type="ECO:0000256" key="6">
    <source>
        <dbReference type="ARBA" id="ARBA00022618"/>
    </source>
</evidence>
<dbReference type="PANTHER" id="PTHR13278:SF0">
    <property type="entry name" value="ZINC FINGER PROTEIN 830"/>
    <property type="match status" value="1"/>
</dbReference>
<keyword evidence="13" id="KW-0131">Cell cycle</keyword>
<evidence type="ECO:0000256" key="16">
    <source>
        <dbReference type="SAM" id="MobiDB-lite"/>
    </source>
</evidence>
<evidence type="ECO:0000259" key="18">
    <source>
        <dbReference type="Pfam" id="PF23406"/>
    </source>
</evidence>
<dbReference type="Gene3D" id="3.30.160.60">
    <property type="entry name" value="Classic Zinc Finger"/>
    <property type="match status" value="1"/>
</dbReference>
<dbReference type="PANTHER" id="PTHR13278">
    <property type="entry name" value="ZINC FINGER PROTEIN 830"/>
    <property type="match status" value="1"/>
</dbReference>
<evidence type="ECO:0000256" key="1">
    <source>
        <dbReference type="ARBA" id="ARBA00004286"/>
    </source>
</evidence>
<keyword evidence="20" id="KW-1185">Reference proteome</keyword>
<dbReference type="GO" id="GO:0033314">
    <property type="term" value="P:mitotic DNA replication checkpoint signaling"/>
    <property type="evidence" value="ECO:0007669"/>
    <property type="project" value="TreeGrafter"/>
</dbReference>
<dbReference type="Proteomes" id="UP001152888">
    <property type="component" value="Unassembled WGS sequence"/>
</dbReference>
<keyword evidence="7" id="KW-0479">Metal-binding</keyword>
<evidence type="ECO:0000256" key="11">
    <source>
        <dbReference type="ARBA" id="ARBA00023054"/>
    </source>
</evidence>
<name>A0A9P0PCA5_ACAOB</name>
<comment type="caution">
    <text evidence="19">The sequence shown here is derived from an EMBL/GenBank/DDBJ whole genome shotgun (WGS) entry which is preliminary data.</text>
</comment>
<evidence type="ECO:0000256" key="4">
    <source>
        <dbReference type="ARBA" id="ARBA00022454"/>
    </source>
</evidence>
<sequence length="275" mass="31849">MSATFKNAKKKLLQAEFRKFMDEHKSKAKDVKRIESPLAKYNDCGELTCILCQSIVRSETVWTVHINSKQHKENIEQARKLKKRTNNFTTPAKRPISPPVPQVPDKKIKGILRNTKTNTNSSENPETVGRSVDSKFPPKQIKQEQVVIEATSETKEVLPEGFFDDPKLDAKARNREYKDPVEEEWEKFMKVIKDADNESNAIISEDQEEATTERQIDEIEEQLKKLSRVLDFEKKKEEIKVASDTRNAGDNDDEDDEGLDVFDEFLDWRTKKSFK</sequence>
<dbReference type="InterPro" id="IPR040050">
    <property type="entry name" value="ZNF830-like"/>
</dbReference>
<dbReference type="Pfam" id="PF23406">
    <property type="entry name" value="ZNF380_CC"/>
    <property type="match status" value="1"/>
</dbReference>
<keyword evidence="5" id="KW-0217">Developmental protein</keyword>
<comment type="subcellular location">
    <subcellularLocation>
        <location evidence="1">Chromosome</location>
    </subcellularLocation>
    <subcellularLocation>
        <location evidence="2">Nucleus speckle</location>
    </subcellularLocation>
</comment>
<dbReference type="GO" id="GO:0033260">
    <property type="term" value="P:nuclear DNA replication"/>
    <property type="evidence" value="ECO:0007669"/>
    <property type="project" value="TreeGrafter"/>
</dbReference>
<evidence type="ECO:0000313" key="19">
    <source>
        <dbReference type="EMBL" id="CAH1976642.1"/>
    </source>
</evidence>
<evidence type="ECO:0000259" key="17">
    <source>
        <dbReference type="Pfam" id="PF12171"/>
    </source>
</evidence>
<feature type="region of interest" description="Disordered" evidence="16">
    <location>
        <begin position="115"/>
        <end position="134"/>
    </location>
</feature>
<organism evidence="19 20">
    <name type="scientific">Acanthoscelides obtectus</name>
    <name type="common">Bean weevil</name>
    <name type="synonym">Bruchus obtectus</name>
    <dbReference type="NCBI Taxonomy" id="200917"/>
    <lineage>
        <taxon>Eukaryota</taxon>
        <taxon>Metazoa</taxon>
        <taxon>Ecdysozoa</taxon>
        <taxon>Arthropoda</taxon>
        <taxon>Hexapoda</taxon>
        <taxon>Insecta</taxon>
        <taxon>Pterygota</taxon>
        <taxon>Neoptera</taxon>
        <taxon>Endopterygota</taxon>
        <taxon>Coleoptera</taxon>
        <taxon>Polyphaga</taxon>
        <taxon>Cucujiformia</taxon>
        <taxon>Chrysomeloidea</taxon>
        <taxon>Chrysomelidae</taxon>
        <taxon>Bruchinae</taxon>
        <taxon>Bruchini</taxon>
        <taxon>Acanthoscelides</taxon>
    </lineage>
</organism>
<keyword evidence="12" id="KW-0539">Nucleus</keyword>
<dbReference type="EMBL" id="CAKOFQ010006850">
    <property type="protein sequence ID" value="CAH1976642.1"/>
    <property type="molecule type" value="Genomic_DNA"/>
</dbReference>
<evidence type="ECO:0000256" key="7">
    <source>
        <dbReference type="ARBA" id="ARBA00022723"/>
    </source>
</evidence>
<evidence type="ECO:0000256" key="2">
    <source>
        <dbReference type="ARBA" id="ARBA00004324"/>
    </source>
</evidence>
<evidence type="ECO:0000313" key="20">
    <source>
        <dbReference type="Proteomes" id="UP001152888"/>
    </source>
</evidence>
<keyword evidence="8" id="KW-0863">Zinc-finger</keyword>
<keyword evidence="10" id="KW-0862">Zinc</keyword>
<dbReference type="InterPro" id="IPR059039">
    <property type="entry name" value="ZNF380_CC"/>
</dbReference>
<dbReference type="GO" id="GO:0003676">
    <property type="term" value="F:nucleic acid binding"/>
    <property type="evidence" value="ECO:0007669"/>
    <property type="project" value="InterPro"/>
</dbReference>
<dbReference type="InterPro" id="IPR036236">
    <property type="entry name" value="Znf_C2H2_sf"/>
</dbReference>
<keyword evidence="6" id="KW-0132">Cell division</keyword>
<evidence type="ECO:0000256" key="9">
    <source>
        <dbReference type="ARBA" id="ARBA00022776"/>
    </source>
</evidence>
<evidence type="ECO:0000256" key="3">
    <source>
        <dbReference type="ARBA" id="ARBA00017358"/>
    </source>
</evidence>
<evidence type="ECO:0000256" key="13">
    <source>
        <dbReference type="ARBA" id="ARBA00023306"/>
    </source>
</evidence>
<dbReference type="GO" id="GO:0008270">
    <property type="term" value="F:zinc ion binding"/>
    <property type="evidence" value="ECO:0007669"/>
    <property type="project" value="UniProtKB-KW"/>
</dbReference>